<organism evidence="1 2">
    <name type="scientific">Candidatus Accumulibacter phosphatis</name>
    <dbReference type="NCBI Taxonomy" id="327160"/>
    <lineage>
        <taxon>Bacteria</taxon>
        <taxon>Pseudomonadati</taxon>
        <taxon>Pseudomonadota</taxon>
        <taxon>Betaproteobacteria</taxon>
        <taxon>Candidatus Accumulibacter</taxon>
    </lineage>
</organism>
<gene>
    <name evidence="1" type="ORF">AW09_003919</name>
</gene>
<dbReference type="AlphaFoldDB" id="A0A080LTP1"/>
<dbReference type="GO" id="GO:0005975">
    <property type="term" value="P:carbohydrate metabolic process"/>
    <property type="evidence" value="ECO:0007669"/>
    <property type="project" value="InterPro"/>
</dbReference>
<dbReference type="InterPro" id="IPR011330">
    <property type="entry name" value="Glyco_hydro/deAcase_b/a-brl"/>
</dbReference>
<dbReference type="Gene3D" id="3.20.20.370">
    <property type="entry name" value="Glycoside hydrolase/deacetylase"/>
    <property type="match status" value="1"/>
</dbReference>
<accession>A0A080LTP1</accession>
<name>A0A080LTP1_9PROT</name>
<dbReference type="EMBL" id="JDVG02000620">
    <property type="protein sequence ID" value="KFB70955.1"/>
    <property type="molecule type" value="Genomic_DNA"/>
</dbReference>
<dbReference type="CDD" id="cd10933">
    <property type="entry name" value="CE4_u9"/>
    <property type="match status" value="1"/>
</dbReference>
<reference evidence="1 2" key="1">
    <citation type="submission" date="2014-02" db="EMBL/GenBank/DDBJ databases">
        <title>Expanding our view of genomic diversity in Candidatus Accumulibacter clades.</title>
        <authorList>
            <person name="Skennerton C.T."/>
            <person name="Barr J.J."/>
            <person name="Slater F.R."/>
            <person name="Bond P.L."/>
            <person name="Tyson G.W."/>
        </authorList>
    </citation>
    <scope>NUCLEOTIDE SEQUENCE [LARGE SCALE GENOMIC DNA]</scope>
    <source>
        <strain evidence="2">BA-91</strain>
    </source>
</reference>
<protein>
    <recommendedName>
        <fullName evidence="3">Polysaccharide deacetylase</fullName>
    </recommendedName>
</protein>
<proteinExistence type="predicted"/>
<evidence type="ECO:0008006" key="3">
    <source>
        <dbReference type="Google" id="ProtNLM"/>
    </source>
</evidence>
<evidence type="ECO:0000313" key="1">
    <source>
        <dbReference type="EMBL" id="KFB70955.1"/>
    </source>
</evidence>
<comment type="caution">
    <text evidence="1">The sequence shown here is derived from an EMBL/GenBank/DDBJ whole genome shotgun (WGS) entry which is preliminary data.</text>
</comment>
<dbReference type="Proteomes" id="UP000020077">
    <property type="component" value="Unassembled WGS sequence"/>
</dbReference>
<sequence>MHEAMKVYLTFDIEIWCNNWEELDVRFPHSFHRYVYGHSQSGDYALPKTLEILDRNALKGVFFVEPLFAGRFGIEHLAVIVDMIRAGNHDIQLHLHPEWTDEIRPLLFPGANRKRQHLSYYTLEEQCTLLAYGRNLLAAAGHDQVTAFRAGSFACNTDTYRALRRCGITLDSSLNAVHPDCGIDLKDTLDFYRPQVFEGVRILPLTIFRDGFGKPRPAQLGACSFPEMRNALESAADNGTRHFVILSHNFEMLRQGRSEPDGIVVRRFEALCAFLAAHRDKFEVSTLSPAPTIDTQLRQAYPFCPSDPYPGKASLSSTFLRHGEQLARRIFG</sequence>
<evidence type="ECO:0000313" key="2">
    <source>
        <dbReference type="Proteomes" id="UP000020077"/>
    </source>
</evidence>
<dbReference type="SUPFAM" id="SSF88713">
    <property type="entry name" value="Glycoside hydrolase/deacetylase"/>
    <property type="match status" value="1"/>
</dbReference>